<dbReference type="GO" id="GO:1905515">
    <property type="term" value="P:non-motile cilium assembly"/>
    <property type="evidence" value="ECO:0007669"/>
    <property type="project" value="TreeGrafter"/>
</dbReference>
<name>T1HFI1_RHOPR</name>
<evidence type="ECO:0000313" key="5">
    <source>
        <dbReference type="EnsemblMetazoa" id="RPRC002803-PA"/>
    </source>
</evidence>
<proteinExistence type="predicted"/>
<dbReference type="EnsemblMetazoa" id="RPRC002803-RA">
    <property type="protein sequence ID" value="RPRC002803-PA"/>
    <property type="gene ID" value="RPRC002803"/>
</dbReference>
<accession>T1HFI1</accession>
<keyword evidence="3" id="KW-1133">Transmembrane helix</keyword>
<sequence>MGTHFSNLPLQFSKLEILYQFILALSLVAVIIIEGIRLYIGYIGNLKEKIPEIASFWLISVLLQTPLQMFLLLSSAATGKL</sequence>
<dbReference type="GO" id="GO:0016020">
    <property type="term" value="C:membrane"/>
    <property type="evidence" value="ECO:0007669"/>
    <property type="project" value="UniProtKB-SubCell"/>
</dbReference>
<dbReference type="HOGENOM" id="CLU_2576832_0_0_1"/>
<dbReference type="GO" id="GO:0035869">
    <property type="term" value="C:ciliary transition zone"/>
    <property type="evidence" value="ECO:0007669"/>
    <property type="project" value="TreeGrafter"/>
</dbReference>
<dbReference type="eggNOG" id="KOG4694">
    <property type="taxonomic scope" value="Eukaryota"/>
</dbReference>
<dbReference type="OMA" id="VMIVVEM"/>
<dbReference type="InterPro" id="IPR019184">
    <property type="entry name" value="Uncharacterised_TM-17"/>
</dbReference>
<dbReference type="EMBL" id="ACPB03017990">
    <property type="status" value="NOT_ANNOTATED_CDS"/>
    <property type="molecule type" value="Genomic_DNA"/>
</dbReference>
<dbReference type="VEuPathDB" id="VectorBase:RPRC002803"/>
<keyword evidence="4" id="KW-0472">Membrane</keyword>
<evidence type="ECO:0000256" key="4">
    <source>
        <dbReference type="ARBA" id="ARBA00023136"/>
    </source>
</evidence>
<dbReference type="EMBL" id="ACPB03017991">
    <property type="status" value="NOT_ANNOTATED_CDS"/>
    <property type="molecule type" value="Genomic_DNA"/>
</dbReference>
<evidence type="ECO:0000313" key="6">
    <source>
        <dbReference type="Proteomes" id="UP000015103"/>
    </source>
</evidence>
<organism evidence="5 6">
    <name type="scientific">Rhodnius prolixus</name>
    <name type="common">Triatomid bug</name>
    <dbReference type="NCBI Taxonomy" id="13249"/>
    <lineage>
        <taxon>Eukaryota</taxon>
        <taxon>Metazoa</taxon>
        <taxon>Ecdysozoa</taxon>
        <taxon>Arthropoda</taxon>
        <taxon>Hexapoda</taxon>
        <taxon>Insecta</taxon>
        <taxon>Pterygota</taxon>
        <taxon>Neoptera</taxon>
        <taxon>Paraneoptera</taxon>
        <taxon>Hemiptera</taxon>
        <taxon>Heteroptera</taxon>
        <taxon>Panheteroptera</taxon>
        <taxon>Cimicomorpha</taxon>
        <taxon>Reduviidae</taxon>
        <taxon>Triatominae</taxon>
        <taxon>Rhodnius</taxon>
    </lineage>
</organism>
<dbReference type="STRING" id="13249.T1HFI1"/>
<dbReference type="Pfam" id="PF09799">
    <property type="entry name" value="Transmemb_17"/>
    <property type="match status" value="1"/>
</dbReference>
<comment type="subcellular location">
    <subcellularLocation>
        <location evidence="1">Membrane</location>
        <topology evidence="1">Multi-pass membrane protein</topology>
    </subcellularLocation>
</comment>
<dbReference type="InParanoid" id="T1HFI1"/>
<dbReference type="PANTHER" id="PTHR13531">
    <property type="entry name" value="GEO07735P1-RELATED-RELATED"/>
    <property type="match status" value="1"/>
</dbReference>
<evidence type="ECO:0000256" key="2">
    <source>
        <dbReference type="ARBA" id="ARBA00022692"/>
    </source>
</evidence>
<dbReference type="Proteomes" id="UP000015103">
    <property type="component" value="Unassembled WGS sequence"/>
</dbReference>
<protein>
    <submittedName>
        <fullName evidence="5">Uncharacterized protein</fullName>
    </submittedName>
</protein>
<evidence type="ECO:0000256" key="3">
    <source>
        <dbReference type="ARBA" id="ARBA00022989"/>
    </source>
</evidence>
<dbReference type="PANTHER" id="PTHR13531:SF6">
    <property type="entry name" value="TMEM (HUMAN TRANSMEMBRANE PROTEIN) HOMOLOG"/>
    <property type="match status" value="1"/>
</dbReference>
<dbReference type="AlphaFoldDB" id="T1HFI1"/>
<keyword evidence="6" id="KW-1185">Reference proteome</keyword>
<evidence type="ECO:0000256" key="1">
    <source>
        <dbReference type="ARBA" id="ARBA00004141"/>
    </source>
</evidence>
<reference evidence="5" key="1">
    <citation type="submission" date="2015-05" db="UniProtKB">
        <authorList>
            <consortium name="EnsemblMetazoa"/>
        </authorList>
    </citation>
    <scope>IDENTIFICATION</scope>
</reference>
<keyword evidence="2" id="KW-0812">Transmembrane</keyword>